<reference evidence="7" key="1">
    <citation type="journal article" date="2019" name="Int. J. Syst. Evol. Microbiol.">
        <title>The Global Catalogue of Microorganisms (GCM) 10K type strain sequencing project: providing services to taxonomists for standard genome sequencing and annotation.</title>
        <authorList>
            <consortium name="The Broad Institute Genomics Platform"/>
            <consortium name="The Broad Institute Genome Sequencing Center for Infectious Disease"/>
            <person name="Wu L."/>
            <person name="Ma J."/>
        </authorList>
    </citation>
    <scope>NUCLEOTIDE SEQUENCE [LARGE SCALE GENOMIC DNA]</scope>
    <source>
        <strain evidence="7">JCM 17458</strain>
    </source>
</reference>
<dbReference type="Proteomes" id="UP001501586">
    <property type="component" value="Unassembled WGS sequence"/>
</dbReference>
<evidence type="ECO:0000256" key="4">
    <source>
        <dbReference type="ARBA" id="ARBA00022833"/>
    </source>
</evidence>
<dbReference type="RefSeq" id="WP_236862929.1">
    <property type="nucleotide sequence ID" value="NZ_BAABAZ010000006.1"/>
</dbReference>
<evidence type="ECO:0000313" key="7">
    <source>
        <dbReference type="Proteomes" id="UP001501586"/>
    </source>
</evidence>
<keyword evidence="7" id="KW-1185">Reference proteome</keyword>
<gene>
    <name evidence="6" type="ORF">GCM10022261_24980</name>
</gene>
<dbReference type="CDD" id="cd08255">
    <property type="entry name" value="2-desacetyl-2-hydroxyethyl_bacteriochlorophyllide_like"/>
    <property type="match status" value="1"/>
</dbReference>
<dbReference type="PANTHER" id="PTHR43350">
    <property type="entry name" value="NAD-DEPENDENT ALCOHOL DEHYDROGENASE"/>
    <property type="match status" value="1"/>
</dbReference>
<evidence type="ECO:0000256" key="2">
    <source>
        <dbReference type="ARBA" id="ARBA00008072"/>
    </source>
</evidence>
<keyword evidence="5" id="KW-0560">Oxidoreductase</keyword>
<dbReference type="InterPro" id="IPR036291">
    <property type="entry name" value="NAD(P)-bd_dom_sf"/>
</dbReference>
<keyword evidence="3" id="KW-0479">Metal-binding</keyword>
<dbReference type="PANTHER" id="PTHR43350:SF19">
    <property type="entry name" value="D-GULOSIDE 3-DEHYDROGENASE"/>
    <property type="match status" value="1"/>
</dbReference>
<evidence type="ECO:0000256" key="3">
    <source>
        <dbReference type="ARBA" id="ARBA00022723"/>
    </source>
</evidence>
<comment type="similarity">
    <text evidence="2">Belongs to the zinc-containing alcohol dehydrogenase family.</text>
</comment>
<dbReference type="InterPro" id="IPR011032">
    <property type="entry name" value="GroES-like_sf"/>
</dbReference>
<sequence length="339" mass="36479">MAWQYWTTAPGEGTWRETADPSPGADQLLVRTLVTGVSKGTETLVHRGLVPGQVAQLMRSPHQLGEFPFPVSYGYLNVGVVQSGPADWRDRRVFGLFPHHTHYTADPAELHPIPDDVPTERAVLAGPVETAVNILWQVPPAFADRVAVIGGGMIGLSVALLASRMPLQRLQLLEPNPARRELARSLGLDACDPAAARTDNDITIHTSASASGLSRGLEITGDDGCLIEASWYGTDSPQVPLGADFHARRLSIIASQVGQVAAGKRNRRTTGERMATALAALRDSRFDALLTGRSPRQQLPEVMDGLAGNTELAASTVCHVIDFRPQSDEPERTVSPCTH</sequence>
<dbReference type="Gene3D" id="3.40.50.720">
    <property type="entry name" value="NAD(P)-binding Rossmann-like Domain"/>
    <property type="match status" value="1"/>
</dbReference>
<accession>A0ABP8ELX8</accession>
<dbReference type="EMBL" id="BAABAZ010000006">
    <property type="protein sequence ID" value="GAA4284967.1"/>
    <property type="molecule type" value="Genomic_DNA"/>
</dbReference>
<evidence type="ECO:0000256" key="1">
    <source>
        <dbReference type="ARBA" id="ARBA00001947"/>
    </source>
</evidence>
<organism evidence="6 7">
    <name type="scientific">Brevibacterium daeguense</name>
    <dbReference type="NCBI Taxonomy" id="909936"/>
    <lineage>
        <taxon>Bacteria</taxon>
        <taxon>Bacillati</taxon>
        <taxon>Actinomycetota</taxon>
        <taxon>Actinomycetes</taxon>
        <taxon>Micrococcales</taxon>
        <taxon>Brevibacteriaceae</taxon>
        <taxon>Brevibacterium</taxon>
    </lineage>
</organism>
<dbReference type="SUPFAM" id="SSF50129">
    <property type="entry name" value="GroES-like"/>
    <property type="match status" value="1"/>
</dbReference>
<name>A0ABP8ELX8_9MICO</name>
<keyword evidence="4" id="KW-0862">Zinc</keyword>
<comment type="cofactor">
    <cofactor evidence="1">
        <name>Zn(2+)</name>
        <dbReference type="ChEBI" id="CHEBI:29105"/>
    </cofactor>
</comment>
<dbReference type="Gene3D" id="3.90.180.10">
    <property type="entry name" value="Medium-chain alcohol dehydrogenases, catalytic domain"/>
    <property type="match status" value="1"/>
</dbReference>
<protein>
    <submittedName>
        <fullName evidence="6">Zinc-binding alcohol dehydrogenase</fullName>
    </submittedName>
</protein>
<dbReference type="SUPFAM" id="SSF51735">
    <property type="entry name" value="NAD(P)-binding Rossmann-fold domains"/>
    <property type="match status" value="1"/>
</dbReference>
<evidence type="ECO:0000313" key="6">
    <source>
        <dbReference type="EMBL" id="GAA4284967.1"/>
    </source>
</evidence>
<proteinExistence type="inferred from homology"/>
<evidence type="ECO:0000256" key="5">
    <source>
        <dbReference type="ARBA" id="ARBA00023002"/>
    </source>
</evidence>
<comment type="caution">
    <text evidence="6">The sequence shown here is derived from an EMBL/GenBank/DDBJ whole genome shotgun (WGS) entry which is preliminary data.</text>
</comment>